<accession>A0A6J5NSS1</accession>
<protein>
    <submittedName>
        <fullName evidence="1">Uncharacterized protein</fullName>
    </submittedName>
</protein>
<name>A0A6J5NSS1_9CAUD</name>
<gene>
    <name evidence="1" type="ORF">UFOVP724_93</name>
</gene>
<reference evidence="1" key="1">
    <citation type="submission" date="2020-04" db="EMBL/GenBank/DDBJ databases">
        <authorList>
            <person name="Chiriac C."/>
            <person name="Salcher M."/>
            <person name="Ghai R."/>
            <person name="Kavagutti S V."/>
        </authorList>
    </citation>
    <scope>NUCLEOTIDE SEQUENCE</scope>
</reference>
<proteinExistence type="predicted"/>
<evidence type="ECO:0000313" key="1">
    <source>
        <dbReference type="EMBL" id="CAB4160155.1"/>
    </source>
</evidence>
<sequence>MQNDHKMLVKAVIDNSLTDYIKLQHPANRKKRYLQEAFVTSIAMFFDESFTFNMFMNEHGRPMSLTDAIVYANDTYKFSLKAYKENVLEETKEYWWEKHFRNIRIPNDISINAQMYFVKNNKEKAREIDNKNFLIYLDKTDRMSDRHFIHSCLLIMLDTNQIVLEDEDVDKLSKTLYLFIKMNGGFITETADESNKNENMA</sequence>
<organism evidence="1">
    <name type="scientific">uncultured Caudovirales phage</name>
    <dbReference type="NCBI Taxonomy" id="2100421"/>
    <lineage>
        <taxon>Viruses</taxon>
        <taxon>Duplodnaviria</taxon>
        <taxon>Heunggongvirae</taxon>
        <taxon>Uroviricota</taxon>
        <taxon>Caudoviricetes</taxon>
        <taxon>Peduoviridae</taxon>
        <taxon>Maltschvirus</taxon>
        <taxon>Maltschvirus maltsch</taxon>
    </lineage>
</organism>
<dbReference type="EMBL" id="LR796696">
    <property type="protein sequence ID" value="CAB4160155.1"/>
    <property type="molecule type" value="Genomic_DNA"/>
</dbReference>